<dbReference type="PANTHER" id="PTHR43197">
    <property type="entry name" value="UTP--GLUCOSE-1-PHOSPHATE URIDYLYLTRANSFERASE"/>
    <property type="match status" value="1"/>
</dbReference>
<dbReference type="GO" id="GO:0003983">
    <property type="term" value="F:UTP:glucose-1-phosphate uridylyltransferase activity"/>
    <property type="evidence" value="ECO:0007669"/>
    <property type="project" value="UniProtKB-EC"/>
</dbReference>
<dbReference type="Pfam" id="PF00483">
    <property type="entry name" value="NTP_transferase"/>
    <property type="match status" value="1"/>
</dbReference>
<dbReference type="InterPro" id="IPR005835">
    <property type="entry name" value="NTP_transferase_dom"/>
</dbReference>
<comment type="similarity">
    <text evidence="1">Belongs to the UDPGP type 2 family.</text>
</comment>
<evidence type="ECO:0000256" key="5">
    <source>
        <dbReference type="ARBA" id="ARBA00048128"/>
    </source>
</evidence>
<evidence type="ECO:0000256" key="4">
    <source>
        <dbReference type="ARBA" id="ARBA00022695"/>
    </source>
</evidence>
<feature type="domain" description="Nucleotidyl transferase" evidence="6">
    <location>
        <begin position="2"/>
        <end position="226"/>
    </location>
</feature>
<dbReference type="CDD" id="cd02541">
    <property type="entry name" value="UGPase_prokaryotic"/>
    <property type="match status" value="1"/>
</dbReference>
<comment type="catalytic activity">
    <reaction evidence="5">
        <text>alpha-D-glucose 1-phosphate + UTP + H(+) = UDP-alpha-D-glucose + diphosphate</text>
        <dbReference type="Rhea" id="RHEA:19889"/>
        <dbReference type="ChEBI" id="CHEBI:15378"/>
        <dbReference type="ChEBI" id="CHEBI:33019"/>
        <dbReference type="ChEBI" id="CHEBI:46398"/>
        <dbReference type="ChEBI" id="CHEBI:58601"/>
        <dbReference type="ChEBI" id="CHEBI:58885"/>
        <dbReference type="EC" id="2.7.7.9"/>
    </reaction>
</comment>
<dbReference type="GO" id="GO:0006011">
    <property type="term" value="P:UDP-alpha-D-glucose metabolic process"/>
    <property type="evidence" value="ECO:0007669"/>
    <property type="project" value="InterPro"/>
</dbReference>
<organism evidence="7">
    <name type="scientific">marine sediment metagenome</name>
    <dbReference type="NCBI Taxonomy" id="412755"/>
    <lineage>
        <taxon>unclassified sequences</taxon>
        <taxon>metagenomes</taxon>
        <taxon>ecological metagenomes</taxon>
    </lineage>
</organism>
<keyword evidence="4" id="KW-0548">Nucleotidyltransferase</keyword>
<sequence>VVEEAVASGIKQIIIVTSSGKSAIEDYFERNVELESMLQQKGEIELLEEVRRIAALANIRFVRQAEPRGLGHAILATRELVGDEPFAVFLPDDIFDAEPPLMKQMLEVYRQHQGSVIALRRVAKEDTRRYGMVKPQQVSERVYRILDMVEKPAPEAAPSDLAILGRYILTPEIFAALSVTPPGKGGEIQLTDGLALLLKQQAIYGYAFDGTYYDAGKPLGLLKASVSMGIRHPGIGADFREYLKKFFEESG</sequence>
<dbReference type="SUPFAM" id="SSF53448">
    <property type="entry name" value="Nucleotide-diphospho-sugar transferases"/>
    <property type="match status" value="1"/>
</dbReference>
<dbReference type="EMBL" id="BARS01043181">
    <property type="protein sequence ID" value="GAG36877.1"/>
    <property type="molecule type" value="Genomic_DNA"/>
</dbReference>
<dbReference type="AlphaFoldDB" id="X0XNF8"/>
<feature type="non-terminal residue" evidence="7">
    <location>
        <position position="1"/>
    </location>
</feature>
<dbReference type="InterPro" id="IPR029044">
    <property type="entry name" value="Nucleotide-diphossugar_trans"/>
</dbReference>
<dbReference type="PANTHER" id="PTHR43197:SF1">
    <property type="entry name" value="UTP--GLUCOSE-1-PHOSPHATE URIDYLYLTRANSFERASE"/>
    <property type="match status" value="1"/>
</dbReference>
<evidence type="ECO:0000256" key="3">
    <source>
        <dbReference type="ARBA" id="ARBA00022679"/>
    </source>
</evidence>
<proteinExistence type="inferred from homology"/>
<dbReference type="InterPro" id="IPR005771">
    <property type="entry name" value="GalU_uridylyltTrfase_bac/arc"/>
</dbReference>
<dbReference type="Gene3D" id="3.90.550.10">
    <property type="entry name" value="Spore Coat Polysaccharide Biosynthesis Protein SpsA, Chain A"/>
    <property type="match status" value="1"/>
</dbReference>
<evidence type="ECO:0000259" key="6">
    <source>
        <dbReference type="Pfam" id="PF00483"/>
    </source>
</evidence>
<reference evidence="7" key="1">
    <citation type="journal article" date="2014" name="Front. Microbiol.">
        <title>High frequency of phylogenetically diverse reductive dehalogenase-homologous genes in deep subseafloor sedimentary metagenomes.</title>
        <authorList>
            <person name="Kawai M."/>
            <person name="Futagami T."/>
            <person name="Toyoda A."/>
            <person name="Takaki Y."/>
            <person name="Nishi S."/>
            <person name="Hori S."/>
            <person name="Arai W."/>
            <person name="Tsubouchi T."/>
            <person name="Morono Y."/>
            <person name="Uchiyama I."/>
            <person name="Ito T."/>
            <person name="Fujiyama A."/>
            <person name="Inagaki F."/>
            <person name="Takami H."/>
        </authorList>
    </citation>
    <scope>NUCLEOTIDE SEQUENCE</scope>
    <source>
        <strain evidence="7">Expedition CK06-06</strain>
    </source>
</reference>
<gene>
    <name evidence="7" type="ORF">S01H1_65412</name>
</gene>
<keyword evidence="3" id="KW-0808">Transferase</keyword>
<evidence type="ECO:0000256" key="2">
    <source>
        <dbReference type="ARBA" id="ARBA00012415"/>
    </source>
</evidence>
<comment type="caution">
    <text evidence="7">The sequence shown here is derived from an EMBL/GenBank/DDBJ whole genome shotgun (WGS) entry which is preliminary data.</text>
</comment>
<evidence type="ECO:0000256" key="1">
    <source>
        <dbReference type="ARBA" id="ARBA00006890"/>
    </source>
</evidence>
<accession>X0XNF8</accession>
<name>X0XNF8_9ZZZZ</name>
<feature type="non-terminal residue" evidence="7">
    <location>
        <position position="251"/>
    </location>
</feature>
<protein>
    <recommendedName>
        <fullName evidence="2">UTP--glucose-1-phosphate uridylyltransferase</fullName>
        <ecNumber evidence="2">2.7.7.9</ecNumber>
    </recommendedName>
</protein>
<dbReference type="EC" id="2.7.7.9" evidence="2"/>
<evidence type="ECO:0000313" key="7">
    <source>
        <dbReference type="EMBL" id="GAG36877.1"/>
    </source>
</evidence>